<dbReference type="CDD" id="cd00609">
    <property type="entry name" value="AAT_like"/>
    <property type="match status" value="1"/>
</dbReference>
<evidence type="ECO:0000256" key="3">
    <source>
        <dbReference type="ARBA" id="ARBA00023015"/>
    </source>
</evidence>
<dbReference type="Proteomes" id="UP000681356">
    <property type="component" value="Unassembled WGS sequence"/>
</dbReference>
<dbReference type="SUPFAM" id="SSF46785">
    <property type="entry name" value="Winged helix' DNA-binding domain"/>
    <property type="match status" value="1"/>
</dbReference>
<keyword evidence="5" id="KW-0804">Transcription</keyword>
<dbReference type="InterPro" id="IPR004839">
    <property type="entry name" value="Aminotransferase_I/II_large"/>
</dbReference>
<dbReference type="Pfam" id="PF00392">
    <property type="entry name" value="GntR"/>
    <property type="match status" value="1"/>
</dbReference>
<evidence type="ECO:0000256" key="2">
    <source>
        <dbReference type="ARBA" id="ARBA00022898"/>
    </source>
</evidence>
<keyword evidence="4" id="KW-0238">DNA-binding</keyword>
<keyword evidence="7" id="KW-0808">Transferase</keyword>
<evidence type="ECO:0000259" key="6">
    <source>
        <dbReference type="PROSITE" id="PS50949"/>
    </source>
</evidence>
<dbReference type="CDD" id="cd07377">
    <property type="entry name" value="WHTH_GntR"/>
    <property type="match status" value="1"/>
</dbReference>
<dbReference type="Gene3D" id="3.90.1150.10">
    <property type="entry name" value="Aspartate Aminotransferase, domain 1"/>
    <property type="match status" value="1"/>
</dbReference>
<dbReference type="InterPro" id="IPR015424">
    <property type="entry name" value="PyrdxlP-dep_Trfase"/>
</dbReference>
<evidence type="ECO:0000256" key="1">
    <source>
        <dbReference type="ARBA" id="ARBA00005384"/>
    </source>
</evidence>
<dbReference type="GO" id="GO:0003700">
    <property type="term" value="F:DNA-binding transcription factor activity"/>
    <property type="evidence" value="ECO:0007669"/>
    <property type="project" value="InterPro"/>
</dbReference>
<dbReference type="Gene3D" id="3.40.640.10">
    <property type="entry name" value="Type I PLP-dependent aspartate aminotransferase-like (Major domain)"/>
    <property type="match status" value="1"/>
</dbReference>
<dbReference type="PANTHER" id="PTHR46577:SF1">
    <property type="entry name" value="HTH-TYPE TRANSCRIPTIONAL REGULATORY PROTEIN GABR"/>
    <property type="match status" value="1"/>
</dbReference>
<dbReference type="InterPro" id="IPR015422">
    <property type="entry name" value="PyrdxlP-dep_Trfase_small"/>
</dbReference>
<keyword evidence="2" id="KW-0663">Pyridoxal phosphate</keyword>
<keyword evidence="7" id="KW-0032">Aminotransferase</keyword>
<proteinExistence type="inferred from homology"/>
<dbReference type="InterPro" id="IPR015421">
    <property type="entry name" value="PyrdxlP-dep_Trfase_major"/>
</dbReference>
<dbReference type="InterPro" id="IPR036388">
    <property type="entry name" value="WH-like_DNA-bd_sf"/>
</dbReference>
<name>A0A8J8B6W2_9RHOB</name>
<dbReference type="InterPro" id="IPR051446">
    <property type="entry name" value="HTH_trans_reg/aminotransferase"/>
</dbReference>
<keyword evidence="8" id="KW-1185">Reference proteome</keyword>
<dbReference type="GO" id="GO:0003677">
    <property type="term" value="F:DNA binding"/>
    <property type="evidence" value="ECO:0007669"/>
    <property type="project" value="UniProtKB-KW"/>
</dbReference>
<sequence>MDTISDLYESRADLPKYRAVAQAVETAVRQGRMTPGDRLPPVRDLAWRLGITPGTVARAYTILTDQGLAVAEVGRGTFIADPAIKPRALLPDPPWSVEATETEMRISLAAPKLPDCGQVQLVRDAFARLAEHPAQRLLNYPSRSAFRPAREAALTWLSDTPMGAVEQEDLILSHGGQNGIGLVMQAVLRGPRPVVLVEDLSYPGFRRAADLLRAVVVPVPMDEHGLIPEALDAIAARHDAQLLCTSPEVHNPTSIVTPAYRREAIAEVARRRGFHVLEDDCYRIGARVGIGYRALLPEQGWLVASFSKAITPALRIGFVVAPQGARADLRRVAEHGFFGLAQPLADLAADVLSRPDLPRVLAAVREEYTRYVRVAVNQLGGHDLRWREDVPFLWLTLPAGWRAAQFVRAAEAAGVQLRAADDFAPRDGNAPHAVRIAVNAQVPLAAFEDAVGRIRALLENPPEGIAV</sequence>
<dbReference type="EMBL" id="JAGTUU010000001">
    <property type="protein sequence ID" value="MBS0122955.1"/>
    <property type="molecule type" value="Genomic_DNA"/>
</dbReference>
<accession>A0A8J8B6W2</accession>
<dbReference type="PANTHER" id="PTHR46577">
    <property type="entry name" value="HTH-TYPE TRANSCRIPTIONAL REGULATORY PROTEIN GABR"/>
    <property type="match status" value="1"/>
</dbReference>
<keyword evidence="3" id="KW-0805">Transcription regulation</keyword>
<evidence type="ECO:0000256" key="5">
    <source>
        <dbReference type="ARBA" id="ARBA00023163"/>
    </source>
</evidence>
<dbReference type="AlphaFoldDB" id="A0A8J8B6W2"/>
<dbReference type="PROSITE" id="PS50949">
    <property type="entry name" value="HTH_GNTR"/>
    <property type="match status" value="1"/>
</dbReference>
<comment type="similarity">
    <text evidence="1">In the C-terminal section; belongs to the class-I pyridoxal-phosphate-dependent aminotransferase family.</text>
</comment>
<protein>
    <submittedName>
        <fullName evidence="7">PLP-dependent aminotransferase family protein</fullName>
    </submittedName>
</protein>
<dbReference type="Gene3D" id="1.10.10.10">
    <property type="entry name" value="Winged helix-like DNA-binding domain superfamily/Winged helix DNA-binding domain"/>
    <property type="match status" value="1"/>
</dbReference>
<evidence type="ECO:0000256" key="4">
    <source>
        <dbReference type="ARBA" id="ARBA00023125"/>
    </source>
</evidence>
<gene>
    <name evidence="7" type="ORF">KB874_02320</name>
</gene>
<evidence type="ECO:0000313" key="8">
    <source>
        <dbReference type="Proteomes" id="UP000681356"/>
    </source>
</evidence>
<dbReference type="GO" id="GO:0030170">
    <property type="term" value="F:pyridoxal phosphate binding"/>
    <property type="evidence" value="ECO:0007669"/>
    <property type="project" value="InterPro"/>
</dbReference>
<dbReference type="GO" id="GO:0008483">
    <property type="term" value="F:transaminase activity"/>
    <property type="evidence" value="ECO:0007669"/>
    <property type="project" value="UniProtKB-KW"/>
</dbReference>
<organism evidence="7 8">
    <name type="scientific">Thetidibacter halocola</name>
    <dbReference type="NCBI Taxonomy" id="2827239"/>
    <lineage>
        <taxon>Bacteria</taxon>
        <taxon>Pseudomonadati</taxon>
        <taxon>Pseudomonadota</taxon>
        <taxon>Alphaproteobacteria</taxon>
        <taxon>Rhodobacterales</taxon>
        <taxon>Roseobacteraceae</taxon>
        <taxon>Thetidibacter</taxon>
    </lineage>
</organism>
<dbReference type="SMART" id="SM00345">
    <property type="entry name" value="HTH_GNTR"/>
    <property type="match status" value="1"/>
</dbReference>
<dbReference type="InterPro" id="IPR036390">
    <property type="entry name" value="WH_DNA-bd_sf"/>
</dbReference>
<dbReference type="RefSeq" id="WP_212534921.1">
    <property type="nucleotide sequence ID" value="NZ_JAGTUU010000001.1"/>
</dbReference>
<dbReference type="InterPro" id="IPR000524">
    <property type="entry name" value="Tscrpt_reg_HTH_GntR"/>
</dbReference>
<evidence type="ECO:0000313" key="7">
    <source>
        <dbReference type="EMBL" id="MBS0122955.1"/>
    </source>
</evidence>
<dbReference type="SUPFAM" id="SSF53383">
    <property type="entry name" value="PLP-dependent transferases"/>
    <property type="match status" value="1"/>
</dbReference>
<comment type="caution">
    <text evidence="7">The sequence shown here is derived from an EMBL/GenBank/DDBJ whole genome shotgun (WGS) entry which is preliminary data.</text>
</comment>
<reference evidence="7" key="1">
    <citation type="submission" date="2021-04" db="EMBL/GenBank/DDBJ databases">
        <authorList>
            <person name="Yoon J."/>
        </authorList>
    </citation>
    <scope>NUCLEOTIDE SEQUENCE</scope>
    <source>
        <strain evidence="7">KMU-90</strain>
    </source>
</reference>
<dbReference type="Pfam" id="PF00155">
    <property type="entry name" value="Aminotran_1_2"/>
    <property type="match status" value="1"/>
</dbReference>
<feature type="domain" description="HTH gntR-type" evidence="6">
    <location>
        <begin position="14"/>
        <end position="82"/>
    </location>
</feature>